<comment type="similarity">
    <text evidence="1">Belongs to the UPF0758 family.</text>
</comment>
<proteinExistence type="inferred from homology"/>
<keyword evidence="6" id="KW-0482">Metalloprotease</keyword>
<dbReference type="EMBL" id="UGGP01000002">
    <property type="protein sequence ID" value="STO53190.1"/>
    <property type="molecule type" value="Genomic_DNA"/>
</dbReference>
<dbReference type="GO" id="GO:0046872">
    <property type="term" value="F:metal ion binding"/>
    <property type="evidence" value="ECO:0007669"/>
    <property type="project" value="UniProtKB-KW"/>
</dbReference>
<evidence type="ECO:0000256" key="6">
    <source>
        <dbReference type="ARBA" id="ARBA00023049"/>
    </source>
</evidence>
<evidence type="ECO:0000313" key="8">
    <source>
        <dbReference type="EMBL" id="STO53190.1"/>
    </source>
</evidence>
<dbReference type="STRING" id="1397694.GCA_000702585_03150"/>
<dbReference type="PANTHER" id="PTHR30471">
    <property type="entry name" value="DNA REPAIR PROTEIN RADC"/>
    <property type="match status" value="1"/>
</dbReference>
<gene>
    <name evidence="8" type="ORF">NCTC13163_03171</name>
    <name evidence="9" type="ORF">NCTC13163_03236</name>
</gene>
<evidence type="ECO:0000256" key="3">
    <source>
        <dbReference type="ARBA" id="ARBA00022723"/>
    </source>
</evidence>
<feature type="domain" description="MPN" evidence="7">
    <location>
        <begin position="27"/>
        <end position="150"/>
    </location>
</feature>
<dbReference type="GO" id="GO:0008237">
    <property type="term" value="F:metallopeptidase activity"/>
    <property type="evidence" value="ECO:0007669"/>
    <property type="project" value="UniProtKB-KW"/>
</dbReference>
<dbReference type="AlphaFoldDB" id="A0A377HGZ1"/>
<dbReference type="PROSITE" id="PS50249">
    <property type="entry name" value="MPN"/>
    <property type="match status" value="1"/>
</dbReference>
<evidence type="ECO:0000256" key="2">
    <source>
        <dbReference type="ARBA" id="ARBA00022670"/>
    </source>
</evidence>
<protein>
    <submittedName>
        <fullName evidence="8">DNA repair protein RadC</fullName>
    </submittedName>
</protein>
<keyword evidence="4" id="KW-0378">Hydrolase</keyword>
<evidence type="ECO:0000256" key="4">
    <source>
        <dbReference type="ARBA" id="ARBA00022801"/>
    </source>
</evidence>
<name>A0A377HGZ1_9BACL</name>
<accession>A0A377HGZ1</accession>
<dbReference type="InterPro" id="IPR025657">
    <property type="entry name" value="RadC_JAB"/>
</dbReference>
<keyword evidence="2" id="KW-0645">Protease</keyword>
<dbReference type="PANTHER" id="PTHR30471:SF3">
    <property type="entry name" value="UPF0758 PROTEIN YEES-RELATED"/>
    <property type="match status" value="1"/>
</dbReference>
<keyword evidence="5" id="KW-0862">Zinc</keyword>
<dbReference type="EMBL" id="UGGP01000002">
    <property type="protein sequence ID" value="STO53255.1"/>
    <property type="molecule type" value="Genomic_DNA"/>
</dbReference>
<dbReference type="GO" id="GO:0006508">
    <property type="term" value="P:proteolysis"/>
    <property type="evidence" value="ECO:0007669"/>
    <property type="project" value="UniProtKB-KW"/>
</dbReference>
<evidence type="ECO:0000313" key="9">
    <source>
        <dbReference type="EMBL" id="STO53255.1"/>
    </source>
</evidence>
<keyword evidence="3" id="KW-0479">Metal-binding</keyword>
<sequence>MELSAIIEVIRIKQEVREEMVALEHAIIHSPDSARQIGSSFIGDDDREVFLVIMLNTKNRVIGVHRAHVGSVNSSVVHPREVFKCAILNNASCLIVCHQHPSGDPTPSREDILVSERLHEAGDLIGIPVLDHLILGADESYVSMKQRGYMG</sequence>
<dbReference type="InterPro" id="IPR037518">
    <property type="entry name" value="MPN"/>
</dbReference>
<dbReference type="NCBIfam" id="TIGR00608">
    <property type="entry name" value="radc"/>
    <property type="match status" value="1"/>
</dbReference>
<dbReference type="InterPro" id="IPR001405">
    <property type="entry name" value="UPF0758"/>
</dbReference>
<reference evidence="8 10" key="1">
    <citation type="submission" date="2018-06" db="EMBL/GenBank/DDBJ databases">
        <authorList>
            <consortium name="Pathogen Informatics"/>
            <person name="Doyle S."/>
        </authorList>
    </citation>
    <scope>NUCLEOTIDE SEQUENCE [LARGE SCALE GENOMIC DNA]</scope>
    <source>
        <strain evidence="8 10">NCTC13163</strain>
    </source>
</reference>
<evidence type="ECO:0000313" key="10">
    <source>
        <dbReference type="Proteomes" id="UP000254060"/>
    </source>
</evidence>
<evidence type="ECO:0000259" key="7">
    <source>
        <dbReference type="PROSITE" id="PS50249"/>
    </source>
</evidence>
<dbReference type="Proteomes" id="UP000254060">
    <property type="component" value="Unassembled WGS sequence"/>
</dbReference>
<dbReference type="Pfam" id="PF04002">
    <property type="entry name" value="RadC"/>
    <property type="match status" value="1"/>
</dbReference>
<dbReference type="Gene3D" id="3.40.140.10">
    <property type="entry name" value="Cytidine Deaminase, domain 2"/>
    <property type="match status" value="1"/>
</dbReference>
<evidence type="ECO:0000256" key="1">
    <source>
        <dbReference type="ARBA" id="ARBA00010243"/>
    </source>
</evidence>
<dbReference type="OrthoDB" id="9804482at2"/>
<dbReference type="CDD" id="cd08071">
    <property type="entry name" value="MPN_DUF2466"/>
    <property type="match status" value="1"/>
</dbReference>
<organism evidence="8 10">
    <name type="scientific">Exiguobacterium aurantiacum</name>
    <dbReference type="NCBI Taxonomy" id="33987"/>
    <lineage>
        <taxon>Bacteria</taxon>
        <taxon>Bacillati</taxon>
        <taxon>Bacillota</taxon>
        <taxon>Bacilli</taxon>
        <taxon>Bacillales</taxon>
        <taxon>Bacillales Family XII. Incertae Sedis</taxon>
        <taxon>Exiguobacterium</taxon>
    </lineage>
</organism>
<dbReference type="RefSeq" id="WP_034799670.1">
    <property type="nucleotide sequence ID" value="NZ_CP085005.1"/>
</dbReference>
<evidence type="ECO:0000256" key="5">
    <source>
        <dbReference type="ARBA" id="ARBA00022833"/>
    </source>
</evidence>